<evidence type="ECO:0000256" key="10">
    <source>
        <dbReference type="ARBA" id="ARBA00040404"/>
    </source>
</evidence>
<dbReference type="FunFam" id="3.60.60.10:FF:000006">
    <property type="entry name" value="N-acylethanolamine-hydrolyzing acid amidase"/>
    <property type="match status" value="1"/>
</dbReference>
<dbReference type="Gene3D" id="3.60.60.10">
    <property type="entry name" value="Penicillin V Acylase, Chain A"/>
    <property type="match status" value="1"/>
</dbReference>
<evidence type="ECO:0000259" key="14">
    <source>
        <dbReference type="Pfam" id="PF02275"/>
    </source>
</evidence>
<reference evidence="17" key="1">
    <citation type="submission" date="2022-11" db="UniProtKB">
        <authorList>
            <consortium name="WormBaseParasite"/>
        </authorList>
    </citation>
    <scope>IDENTIFICATION</scope>
</reference>
<dbReference type="PANTHER" id="PTHR28583:SF4">
    <property type="entry name" value="N-ACYLETHANOLAMINE-HYDROLYZING ACID AMIDASE"/>
    <property type="match status" value="1"/>
</dbReference>
<dbReference type="GO" id="GO:0005764">
    <property type="term" value="C:lysosome"/>
    <property type="evidence" value="ECO:0007669"/>
    <property type="project" value="UniProtKB-UniRule"/>
</dbReference>
<evidence type="ECO:0000256" key="6">
    <source>
        <dbReference type="ARBA" id="ARBA00023145"/>
    </source>
</evidence>
<feature type="active site" description="Nucleophile" evidence="12">
    <location>
        <position position="121"/>
    </location>
</feature>
<keyword evidence="3 13" id="KW-0732">Signal</keyword>
<name>A0A914WV95_9BILA</name>
<dbReference type="InterPro" id="IPR029132">
    <property type="entry name" value="CBAH/NAAA_C"/>
</dbReference>
<dbReference type="InterPro" id="IPR029130">
    <property type="entry name" value="Acid_ceramidase_N"/>
</dbReference>
<evidence type="ECO:0000256" key="5">
    <source>
        <dbReference type="ARBA" id="ARBA00023098"/>
    </source>
</evidence>
<feature type="domain" description="Choloylglycine hydrolase/NAAA C-terminal" evidence="14">
    <location>
        <begin position="121"/>
        <end position="306"/>
    </location>
</feature>
<feature type="chain" id="PRO_5037172397" description="N-acylethanolamine-hydrolyzing acid amidase" evidence="13">
    <location>
        <begin position="20"/>
        <end position="359"/>
    </location>
</feature>
<evidence type="ECO:0000313" key="17">
    <source>
        <dbReference type="WBParaSite" id="PSAMB.scaffold525size48017.g6731.t1"/>
    </source>
</evidence>
<organism evidence="16 17">
    <name type="scientific">Plectus sambesii</name>
    <dbReference type="NCBI Taxonomy" id="2011161"/>
    <lineage>
        <taxon>Eukaryota</taxon>
        <taxon>Metazoa</taxon>
        <taxon>Ecdysozoa</taxon>
        <taxon>Nematoda</taxon>
        <taxon>Chromadorea</taxon>
        <taxon>Plectida</taxon>
        <taxon>Plectina</taxon>
        <taxon>Plectoidea</taxon>
        <taxon>Plectidae</taxon>
        <taxon>Plectus</taxon>
    </lineage>
</organism>
<evidence type="ECO:0000256" key="9">
    <source>
        <dbReference type="ARBA" id="ARBA00039046"/>
    </source>
</evidence>
<comment type="subunit">
    <text evidence="8">Heterodimer of an alpha and a beta subunit, produced by autocatalytic cleavage.</text>
</comment>
<dbReference type="GO" id="GO:0006631">
    <property type="term" value="P:fatty acid metabolic process"/>
    <property type="evidence" value="ECO:0007669"/>
    <property type="project" value="InterPro"/>
</dbReference>
<evidence type="ECO:0000256" key="3">
    <source>
        <dbReference type="ARBA" id="ARBA00022729"/>
    </source>
</evidence>
<evidence type="ECO:0000256" key="2">
    <source>
        <dbReference type="ARBA" id="ARBA00005730"/>
    </source>
</evidence>
<accession>A0A914WV95</accession>
<evidence type="ECO:0000256" key="11">
    <source>
        <dbReference type="PIRNR" id="PIRNR017632"/>
    </source>
</evidence>
<dbReference type="GO" id="GO:0047412">
    <property type="term" value="F:N-(long-chain-acyl)ethanolamine deacylase activity"/>
    <property type="evidence" value="ECO:0007669"/>
    <property type="project" value="UniProtKB-EC"/>
</dbReference>
<dbReference type="EC" id="3.5.1.60" evidence="9"/>
<evidence type="ECO:0000256" key="1">
    <source>
        <dbReference type="ARBA" id="ARBA00004872"/>
    </source>
</evidence>
<keyword evidence="16" id="KW-1185">Reference proteome</keyword>
<keyword evidence="7" id="KW-0325">Glycoprotein</keyword>
<evidence type="ECO:0000256" key="7">
    <source>
        <dbReference type="ARBA" id="ARBA00023180"/>
    </source>
</evidence>
<sequence>MLWQAVGVFALALLCVVDGDRKPPRYRIALETPPHERWNQVIDDHLDAIPGVIEETKLFVPTFLQPFVFWLTEKMIRFFPPDLAAEMKGISLRSGLKLGEIIGLNILYDITGFDRRHILGCTSIVAQDDKGVIWHGRNLDYAMGTLLRNITIIVDFTRNNSVVFTTTTFASYVGVLTGQRPGAFSLSLNARYSGAYIDNILMELFTLFRLPISFAVRKTLEGIESYDAAVTYLSSMHMIAPCYLAVGGVKPGEGAIITRNRWASADVWRINSEKGRWFLLETNYDHWKPTSDKRRKVGNDAMRALGSSKLNAKTLFGVMSVWPVMNNETIFTTVMSAGHPEVLDANTVVRTISGSGEEM</sequence>
<evidence type="ECO:0000259" key="15">
    <source>
        <dbReference type="Pfam" id="PF15508"/>
    </source>
</evidence>
<keyword evidence="4 11" id="KW-0378">Hydrolase</keyword>
<dbReference type="InterPro" id="IPR016699">
    <property type="entry name" value="Acid_ceramidase-like"/>
</dbReference>
<evidence type="ECO:0000256" key="8">
    <source>
        <dbReference type="ARBA" id="ARBA00038527"/>
    </source>
</evidence>
<feature type="signal peptide" evidence="13">
    <location>
        <begin position="1"/>
        <end position="19"/>
    </location>
</feature>
<evidence type="ECO:0000256" key="13">
    <source>
        <dbReference type="SAM" id="SignalP"/>
    </source>
</evidence>
<dbReference type="Proteomes" id="UP000887566">
    <property type="component" value="Unplaced"/>
</dbReference>
<dbReference type="PIRSF" id="PIRSF017632">
    <property type="entry name" value="Acid_ceramidase-like"/>
    <property type="match status" value="1"/>
</dbReference>
<protein>
    <recommendedName>
        <fullName evidence="10">N-acylethanolamine-hydrolyzing acid amidase</fullName>
        <ecNumber evidence="9">3.5.1.60</ecNumber>
    </recommendedName>
</protein>
<dbReference type="PANTHER" id="PTHR28583">
    <property type="entry name" value="ACID AMIDASE"/>
    <property type="match status" value="1"/>
</dbReference>
<keyword evidence="5 11" id="KW-0443">Lipid metabolism</keyword>
<dbReference type="Gene3D" id="1.10.10.2120">
    <property type="match status" value="1"/>
</dbReference>
<proteinExistence type="inferred from homology"/>
<evidence type="ECO:0000313" key="16">
    <source>
        <dbReference type="Proteomes" id="UP000887566"/>
    </source>
</evidence>
<dbReference type="Pfam" id="PF15508">
    <property type="entry name" value="NAAA-beta"/>
    <property type="match status" value="1"/>
</dbReference>
<dbReference type="WBParaSite" id="PSAMB.scaffold525size48017.g6731.t1">
    <property type="protein sequence ID" value="PSAMB.scaffold525size48017.g6731.t1"/>
    <property type="gene ID" value="PSAMB.scaffold525size48017.g6731"/>
</dbReference>
<dbReference type="Pfam" id="PF02275">
    <property type="entry name" value="CBAH"/>
    <property type="match status" value="1"/>
</dbReference>
<comment type="pathway">
    <text evidence="1">Lipid metabolism; fatty acid metabolism.</text>
</comment>
<feature type="domain" description="Acid ceramidase N-terminal" evidence="15">
    <location>
        <begin position="22"/>
        <end position="78"/>
    </location>
</feature>
<dbReference type="AlphaFoldDB" id="A0A914WV95"/>
<evidence type="ECO:0000256" key="12">
    <source>
        <dbReference type="PIRSR" id="PIRSR017632-1"/>
    </source>
</evidence>
<keyword evidence="6" id="KW-0865">Zymogen</keyword>
<dbReference type="GO" id="GO:0017064">
    <property type="term" value="F:fatty acid amide hydrolase activity"/>
    <property type="evidence" value="ECO:0007669"/>
    <property type="project" value="InterPro"/>
</dbReference>
<comment type="similarity">
    <text evidence="2 11">Belongs to the acid ceramidase family.</text>
</comment>
<evidence type="ECO:0000256" key="4">
    <source>
        <dbReference type="ARBA" id="ARBA00022801"/>
    </source>
</evidence>